<dbReference type="PANTHER" id="PTHR15960:SF5">
    <property type="entry name" value="LD44032P"/>
    <property type="match status" value="1"/>
</dbReference>
<feature type="domain" description="ELM2" evidence="4">
    <location>
        <begin position="290"/>
        <end position="452"/>
    </location>
</feature>
<dbReference type="EMBL" id="OE002022">
    <property type="protein sequence ID" value="CAD7458000.1"/>
    <property type="molecule type" value="Genomic_DNA"/>
</dbReference>
<dbReference type="CDD" id="cd14316">
    <property type="entry name" value="UBA2_UBAP1_like"/>
    <property type="match status" value="1"/>
</dbReference>
<dbReference type="GO" id="GO:0043162">
    <property type="term" value="P:ubiquitin-dependent protein catabolic process via the multivesicular body sorting pathway"/>
    <property type="evidence" value="ECO:0007669"/>
    <property type="project" value="InterPro"/>
</dbReference>
<evidence type="ECO:0008006" key="7">
    <source>
        <dbReference type="Google" id="ProtNLM"/>
    </source>
</evidence>
<evidence type="ECO:0000259" key="5">
    <source>
        <dbReference type="PROSITE" id="PS51497"/>
    </source>
</evidence>
<dbReference type="InterPro" id="IPR038870">
    <property type="entry name" value="UBAP1"/>
</dbReference>
<evidence type="ECO:0000259" key="3">
    <source>
        <dbReference type="PROSITE" id="PS50030"/>
    </source>
</evidence>
<feature type="region of interest" description="Disordered" evidence="2">
    <location>
        <begin position="320"/>
        <end position="345"/>
    </location>
</feature>
<dbReference type="InterPro" id="IPR000949">
    <property type="entry name" value="ELM2_dom"/>
</dbReference>
<dbReference type="AlphaFoldDB" id="A0A7R9IGL0"/>
<protein>
    <recommendedName>
        <fullName evidence="7">Ubiquitin-associated protein 1</fullName>
    </recommendedName>
</protein>
<dbReference type="PROSITE" id="PS51156">
    <property type="entry name" value="ELM2"/>
    <property type="match status" value="1"/>
</dbReference>
<keyword evidence="1" id="KW-0539">Nucleus</keyword>
<accession>A0A7R9IGL0</accession>
<evidence type="ECO:0000256" key="1">
    <source>
        <dbReference type="ARBA" id="ARBA00023242"/>
    </source>
</evidence>
<evidence type="ECO:0000313" key="6">
    <source>
        <dbReference type="EMBL" id="CAD7458000.1"/>
    </source>
</evidence>
<feature type="domain" description="UBA" evidence="3">
    <location>
        <begin position="440"/>
        <end position="484"/>
    </location>
</feature>
<dbReference type="InterPro" id="IPR042575">
    <property type="entry name" value="UBAP1_C"/>
</dbReference>
<dbReference type="InterPro" id="IPR015940">
    <property type="entry name" value="UBA"/>
</dbReference>
<dbReference type="GO" id="GO:0043130">
    <property type="term" value="F:ubiquitin binding"/>
    <property type="evidence" value="ECO:0007669"/>
    <property type="project" value="InterPro"/>
</dbReference>
<sequence length="484" mass="53661">MIRRCLSLVRVVEDVGVISYVDGIPVKISEKFKPPRKVVLPMGYQHRLPRETAVQEEYDFILETTVLSKMSEWREARQHERQSRCLRIAAEEDATTVSAYPTTTISTPITPNHTSAINTSSHYTILTPVPISQPLTTSHTMKNTSRFNLSDFEADTSSPFDNMELKTLNDLEELAHVLQPEPEPSLPNVYRQTSQPLYSHPLSENVSIASLRSQPVSLKLSKHLPLSAKHLPAHVNGLTGYNSVYVSGVLSGKGADSYGSLPVSSVFNPVYEFSSSCALQSSEYGMYYSDQPAVDPPAVQQIQSLSKSVPDIVKALERDLEDRNSASSKTPPPRPSSLNSTGLENWKPWPVLDSPEHIQTIHKPTSTLPNPFHELNASEQRLATHVSEMGFSLPRAARACQTFGDNQKMVIEFLLQVQALEERGHPGDRAEHALVLNGFNVEQAASFLDASTQLLDFGFSEELVSKTLIDCDNDRDKALEVLIS</sequence>
<dbReference type="PANTHER" id="PTHR15960">
    <property type="entry name" value="LD44032P"/>
    <property type="match status" value="1"/>
</dbReference>
<dbReference type="Gene3D" id="1.20.120.1920">
    <property type="entry name" value="UBAP1 SOUBA domain"/>
    <property type="match status" value="1"/>
</dbReference>
<feature type="domain" description="UMA" evidence="5">
    <location>
        <begin position="21"/>
        <end position="67"/>
    </location>
</feature>
<dbReference type="PROSITE" id="PS51497">
    <property type="entry name" value="UMA"/>
    <property type="match status" value="1"/>
</dbReference>
<gene>
    <name evidence="6" type="ORF">TTEB3V08_LOCUS5989</name>
</gene>
<proteinExistence type="predicted"/>
<dbReference type="PROSITE" id="PS50030">
    <property type="entry name" value="UBA"/>
    <property type="match status" value="1"/>
</dbReference>
<dbReference type="InterPro" id="IPR023340">
    <property type="entry name" value="UMA"/>
</dbReference>
<organism evidence="6">
    <name type="scientific">Timema tahoe</name>
    <dbReference type="NCBI Taxonomy" id="61484"/>
    <lineage>
        <taxon>Eukaryota</taxon>
        <taxon>Metazoa</taxon>
        <taxon>Ecdysozoa</taxon>
        <taxon>Arthropoda</taxon>
        <taxon>Hexapoda</taxon>
        <taxon>Insecta</taxon>
        <taxon>Pterygota</taxon>
        <taxon>Neoptera</taxon>
        <taxon>Polyneoptera</taxon>
        <taxon>Phasmatodea</taxon>
        <taxon>Timematodea</taxon>
        <taxon>Timematoidea</taxon>
        <taxon>Timematidae</taxon>
        <taxon>Timema</taxon>
    </lineage>
</organism>
<evidence type="ECO:0000259" key="4">
    <source>
        <dbReference type="PROSITE" id="PS51156"/>
    </source>
</evidence>
<name>A0A7R9IGL0_9NEOP</name>
<evidence type="ECO:0000256" key="2">
    <source>
        <dbReference type="SAM" id="MobiDB-lite"/>
    </source>
</evidence>
<reference evidence="6" key="1">
    <citation type="submission" date="2020-11" db="EMBL/GenBank/DDBJ databases">
        <authorList>
            <person name="Tran Van P."/>
        </authorList>
    </citation>
    <scope>NUCLEOTIDE SEQUENCE</scope>
</reference>
<dbReference type="GO" id="GO:0000813">
    <property type="term" value="C:ESCRT I complex"/>
    <property type="evidence" value="ECO:0007669"/>
    <property type="project" value="InterPro"/>
</dbReference>